<evidence type="ECO:0000256" key="7">
    <source>
        <dbReference type="ARBA" id="ARBA00022771"/>
    </source>
</evidence>
<proteinExistence type="inferred from homology"/>
<gene>
    <name evidence="12" type="primary">dnaG</name>
    <name evidence="14" type="ORF">GS660_05575</name>
</gene>
<keyword evidence="4 12" id="KW-0548">Nucleotidyltransferase</keyword>
<dbReference type="GO" id="GO:0000428">
    <property type="term" value="C:DNA-directed RNA polymerase complex"/>
    <property type="evidence" value="ECO:0007669"/>
    <property type="project" value="UniProtKB-KW"/>
</dbReference>
<dbReference type="Gene3D" id="3.40.1360.10">
    <property type="match status" value="1"/>
</dbReference>
<dbReference type="EMBL" id="WWNR01000003">
    <property type="protein sequence ID" value="MZQ88561.1"/>
    <property type="molecule type" value="Genomic_DNA"/>
</dbReference>
<evidence type="ECO:0000259" key="13">
    <source>
        <dbReference type="PROSITE" id="PS50880"/>
    </source>
</evidence>
<dbReference type="EC" id="2.7.7.101" evidence="12"/>
<evidence type="ECO:0000256" key="2">
    <source>
        <dbReference type="ARBA" id="ARBA00022515"/>
    </source>
</evidence>
<comment type="subunit">
    <text evidence="12">Monomer. Interacts with DnaB.</text>
</comment>
<keyword evidence="11 12" id="KW-0804">Transcription</keyword>
<dbReference type="InterPro" id="IPR030846">
    <property type="entry name" value="DnaG_bac"/>
</dbReference>
<dbReference type="Pfam" id="PF08275">
    <property type="entry name" value="DNAG_N"/>
    <property type="match status" value="1"/>
</dbReference>
<dbReference type="InterPro" id="IPR050219">
    <property type="entry name" value="DnaG_primase"/>
</dbReference>
<dbReference type="InterPro" id="IPR006171">
    <property type="entry name" value="TOPRIM_dom"/>
</dbReference>
<keyword evidence="7 12" id="KW-0863">Zinc-finger</keyword>
<comment type="similarity">
    <text evidence="12">Belongs to the DnaG primase family.</text>
</comment>
<comment type="caution">
    <text evidence="14">The sequence shown here is derived from an EMBL/GenBank/DDBJ whole genome shotgun (WGS) entry which is preliminary data.</text>
</comment>
<dbReference type="GO" id="GO:0003899">
    <property type="term" value="F:DNA-directed RNA polymerase activity"/>
    <property type="evidence" value="ECO:0007669"/>
    <property type="project" value="UniProtKB-UniRule"/>
</dbReference>
<dbReference type="FunFam" id="3.40.1360.10:FF:000002">
    <property type="entry name" value="DNA primase"/>
    <property type="match status" value="1"/>
</dbReference>
<keyword evidence="2 12" id="KW-0639">Primosome</keyword>
<feature type="domain" description="Toprim" evidence="13">
    <location>
        <begin position="262"/>
        <end position="346"/>
    </location>
</feature>
<evidence type="ECO:0000256" key="12">
    <source>
        <dbReference type="HAMAP-Rule" id="MF_00974"/>
    </source>
</evidence>
<comment type="catalytic activity">
    <reaction evidence="12">
        <text>ssDNA + n NTP = ssDNA/pppN(pN)n-1 hybrid + (n-1) diphosphate.</text>
        <dbReference type="EC" id="2.7.7.101"/>
    </reaction>
</comment>
<dbReference type="Gene3D" id="3.90.980.10">
    <property type="entry name" value="DNA primase, catalytic core, N-terminal domain"/>
    <property type="match status" value="1"/>
</dbReference>
<dbReference type="GO" id="GO:1990077">
    <property type="term" value="C:primosome complex"/>
    <property type="evidence" value="ECO:0007669"/>
    <property type="project" value="UniProtKB-KW"/>
</dbReference>
<evidence type="ECO:0000313" key="15">
    <source>
        <dbReference type="Proteomes" id="UP000477083"/>
    </source>
</evidence>
<comment type="cofactor">
    <cofactor evidence="12">
        <name>Zn(2+)</name>
        <dbReference type="ChEBI" id="CHEBI:29105"/>
    </cofactor>
    <text evidence="12">Binds 1 zinc ion per monomer.</text>
</comment>
<evidence type="ECO:0000256" key="1">
    <source>
        <dbReference type="ARBA" id="ARBA00022478"/>
    </source>
</evidence>
<dbReference type="Gene3D" id="3.90.580.10">
    <property type="entry name" value="Zinc finger, CHC2-type domain"/>
    <property type="match status" value="1"/>
</dbReference>
<dbReference type="Pfam" id="PF13155">
    <property type="entry name" value="Toprim_2"/>
    <property type="match status" value="1"/>
</dbReference>
<keyword evidence="6 12" id="KW-0479">Metal-binding</keyword>
<protein>
    <recommendedName>
        <fullName evidence="12">DNA primase</fullName>
        <ecNumber evidence="12">2.7.7.101</ecNumber>
    </recommendedName>
</protein>
<dbReference type="Proteomes" id="UP000477083">
    <property type="component" value="Unassembled WGS sequence"/>
</dbReference>
<evidence type="ECO:0000256" key="6">
    <source>
        <dbReference type="ARBA" id="ARBA00022723"/>
    </source>
</evidence>
<dbReference type="NCBIfam" id="TIGR01391">
    <property type="entry name" value="dnaG"/>
    <property type="match status" value="1"/>
</dbReference>
<evidence type="ECO:0000256" key="4">
    <source>
        <dbReference type="ARBA" id="ARBA00022695"/>
    </source>
</evidence>
<accession>A0A6L8VFU8</accession>
<keyword evidence="10 12" id="KW-0238">DNA-binding</keyword>
<keyword evidence="3 12" id="KW-0808">Transferase</keyword>
<feature type="zinc finger region" description="CHC2-type" evidence="12">
    <location>
        <begin position="43"/>
        <end position="67"/>
    </location>
</feature>
<dbReference type="SUPFAM" id="SSF57783">
    <property type="entry name" value="Zinc beta-ribbon"/>
    <property type="match status" value="1"/>
</dbReference>
<sequence length="653" mass="71979">MSLPPGFLDELRTRTTLSRVVGRKVMWDNRKSNQAKGDWWAPCPFHQEKSASFHVDDRKGYYYCFGCHAKGDALSFLRETENMGFLEAVEALAREAGMTMPARDPQAAQRADRRTQLAEVMDEAVKWYRLQLRTGAAAAARDYLAKRKLSDAGQERFGIGFAPDTRQGLFQALTGKGIAADLLVDAGLCAKPEDGGAPYDRFRGRIIFPIRDARGRAISLGGRAMDPNARAKYLNGPETELFDKGRNLYNHGPAREAVAKGAPLVVAEGYMDVIALAEAGFGGAVAPLGTAITETQLQMLWRISPEPVVALDGDKAGIRAAQRVMDLALPLLEAGQGLRFVILPEGQDPDDLIRAQGAGAMQKLLEGARPMVDLLWQRETEGRSFDSPERRAALEKTFHEVTHKIRDGSIRSHYEQELKRLQRDLFGTGWQRPQKAWQAARPGGQARFGGKFVPFEVGAYSVTRATVLASAGQSDPEDLLREAMILAICATHPACISRFESQMETVQFTGEGHDALRLLLLHLSHEPGPDFRDRLMTEAGDTVEKLLSLPHVSIAPPVRNADDPDLALMCLAEELAKLEARRGARAEIEDAMEDLAGLADEGVTWRLSQAASARHRAERSNLDDAKDMGEDRAALSAHLQSLIDKEIWRKNRS</sequence>
<dbReference type="PANTHER" id="PTHR30313">
    <property type="entry name" value="DNA PRIMASE"/>
    <property type="match status" value="1"/>
</dbReference>
<keyword evidence="9" id="KW-0460">Magnesium</keyword>
<dbReference type="InterPro" id="IPR036977">
    <property type="entry name" value="DNA_primase_Znf_CHC2"/>
</dbReference>
<dbReference type="CDD" id="cd03364">
    <property type="entry name" value="TOPRIM_DnaG_primases"/>
    <property type="match status" value="1"/>
</dbReference>
<comment type="function">
    <text evidence="12">RNA polymerase that catalyzes the synthesis of short RNA molecules used as primers for DNA polymerase during DNA replication.</text>
</comment>
<keyword evidence="15" id="KW-1185">Reference proteome</keyword>
<dbReference type="InterPro" id="IPR037068">
    <property type="entry name" value="DNA_primase_core_N_sf"/>
</dbReference>
<keyword evidence="1 12" id="KW-0240">DNA-directed RNA polymerase</keyword>
<name>A0A6L8VFU8_9RHOB</name>
<evidence type="ECO:0000256" key="11">
    <source>
        <dbReference type="ARBA" id="ARBA00023163"/>
    </source>
</evidence>
<dbReference type="SMART" id="SM00493">
    <property type="entry name" value="TOPRIM"/>
    <property type="match status" value="1"/>
</dbReference>
<evidence type="ECO:0000256" key="8">
    <source>
        <dbReference type="ARBA" id="ARBA00022833"/>
    </source>
</evidence>
<dbReference type="PROSITE" id="PS50880">
    <property type="entry name" value="TOPRIM"/>
    <property type="match status" value="1"/>
</dbReference>
<dbReference type="GO" id="GO:0006269">
    <property type="term" value="P:DNA replication, synthesis of primer"/>
    <property type="evidence" value="ECO:0007669"/>
    <property type="project" value="UniProtKB-UniRule"/>
</dbReference>
<dbReference type="InterPro" id="IPR006295">
    <property type="entry name" value="DNA_primase_DnaG"/>
</dbReference>
<dbReference type="Pfam" id="PF01807">
    <property type="entry name" value="Zn_ribbon_DnaG"/>
    <property type="match status" value="1"/>
</dbReference>
<dbReference type="AlphaFoldDB" id="A0A6L8VFU8"/>
<dbReference type="GO" id="GO:0008270">
    <property type="term" value="F:zinc ion binding"/>
    <property type="evidence" value="ECO:0007669"/>
    <property type="project" value="UniProtKB-UniRule"/>
</dbReference>
<evidence type="ECO:0000313" key="14">
    <source>
        <dbReference type="EMBL" id="MZQ88561.1"/>
    </source>
</evidence>
<dbReference type="InterPro" id="IPR034151">
    <property type="entry name" value="TOPRIM_DnaG_bac"/>
</dbReference>
<dbReference type="PANTHER" id="PTHR30313:SF2">
    <property type="entry name" value="DNA PRIMASE"/>
    <property type="match status" value="1"/>
</dbReference>
<dbReference type="GO" id="GO:0005737">
    <property type="term" value="C:cytoplasm"/>
    <property type="evidence" value="ECO:0007669"/>
    <property type="project" value="TreeGrafter"/>
</dbReference>
<keyword evidence="5 12" id="KW-0235">DNA replication</keyword>
<keyword evidence="8 12" id="KW-0862">Zinc</keyword>
<dbReference type="InterPro" id="IPR002694">
    <property type="entry name" value="Znf_CHC2"/>
</dbReference>
<evidence type="ECO:0000256" key="5">
    <source>
        <dbReference type="ARBA" id="ARBA00022705"/>
    </source>
</evidence>
<dbReference type="RefSeq" id="WP_161344284.1">
    <property type="nucleotide sequence ID" value="NZ_BMGW01000003.1"/>
</dbReference>
<dbReference type="GO" id="GO:0003677">
    <property type="term" value="F:DNA binding"/>
    <property type="evidence" value="ECO:0007669"/>
    <property type="project" value="UniProtKB-KW"/>
</dbReference>
<comment type="domain">
    <text evidence="12">Contains an N-terminal zinc-binding domain, a central core domain that contains the primase activity, and a C-terminal DnaB-binding domain.</text>
</comment>
<dbReference type="SMART" id="SM00400">
    <property type="entry name" value="ZnF_CHCC"/>
    <property type="match status" value="1"/>
</dbReference>
<dbReference type="OrthoDB" id="9803773at2"/>
<organism evidence="14 15">
    <name type="scientific">Frigidibacter albus</name>
    <dbReference type="NCBI Taxonomy" id="1465486"/>
    <lineage>
        <taxon>Bacteria</taxon>
        <taxon>Pseudomonadati</taxon>
        <taxon>Pseudomonadota</taxon>
        <taxon>Alphaproteobacteria</taxon>
        <taxon>Rhodobacterales</taxon>
        <taxon>Paracoccaceae</taxon>
        <taxon>Frigidibacter</taxon>
    </lineage>
</organism>
<dbReference type="HAMAP" id="MF_00974">
    <property type="entry name" value="DNA_primase_DnaG"/>
    <property type="match status" value="1"/>
</dbReference>
<evidence type="ECO:0000256" key="3">
    <source>
        <dbReference type="ARBA" id="ARBA00022679"/>
    </source>
</evidence>
<evidence type="ECO:0000256" key="10">
    <source>
        <dbReference type="ARBA" id="ARBA00023125"/>
    </source>
</evidence>
<reference evidence="14 15" key="1">
    <citation type="submission" date="2020-01" db="EMBL/GenBank/DDBJ databases">
        <title>Frigidibacter albus SP32T (=CGMCC 1.13995T).</title>
        <authorList>
            <person name="Liao X."/>
        </authorList>
    </citation>
    <scope>NUCLEOTIDE SEQUENCE [LARGE SCALE GENOMIC DNA]</scope>
    <source>
        <strain evidence="14 15">SP32</strain>
    </source>
</reference>
<evidence type="ECO:0000256" key="9">
    <source>
        <dbReference type="ARBA" id="ARBA00022842"/>
    </source>
</evidence>
<dbReference type="InterPro" id="IPR013264">
    <property type="entry name" value="DNAG_N"/>
</dbReference>
<dbReference type="SUPFAM" id="SSF56731">
    <property type="entry name" value="DNA primase core"/>
    <property type="match status" value="1"/>
</dbReference>